<gene>
    <name evidence="7" type="ORF">QIS74_13584</name>
</gene>
<dbReference type="Gene3D" id="3.50.50.60">
    <property type="entry name" value="FAD/NAD(P)-binding domain"/>
    <property type="match status" value="1"/>
</dbReference>
<comment type="caution">
    <text evidence="7">The sequence shown here is derived from an EMBL/GenBank/DDBJ whole genome shotgun (WGS) entry which is preliminary data.</text>
</comment>
<organism evidence="7 8">
    <name type="scientific">Colletotrichum tabaci</name>
    <dbReference type="NCBI Taxonomy" id="1209068"/>
    <lineage>
        <taxon>Eukaryota</taxon>
        <taxon>Fungi</taxon>
        <taxon>Dikarya</taxon>
        <taxon>Ascomycota</taxon>
        <taxon>Pezizomycotina</taxon>
        <taxon>Sordariomycetes</taxon>
        <taxon>Hypocreomycetidae</taxon>
        <taxon>Glomerellales</taxon>
        <taxon>Glomerellaceae</taxon>
        <taxon>Colletotrichum</taxon>
        <taxon>Colletotrichum destructivum species complex</taxon>
    </lineage>
</organism>
<evidence type="ECO:0000256" key="1">
    <source>
        <dbReference type="ARBA" id="ARBA00007992"/>
    </source>
</evidence>
<dbReference type="PANTHER" id="PTHR13789">
    <property type="entry name" value="MONOOXYGENASE"/>
    <property type="match status" value="1"/>
</dbReference>
<evidence type="ECO:0000256" key="3">
    <source>
        <dbReference type="ARBA" id="ARBA00022827"/>
    </source>
</evidence>
<dbReference type="GO" id="GO:0004497">
    <property type="term" value="F:monooxygenase activity"/>
    <property type="evidence" value="ECO:0007669"/>
    <property type="project" value="UniProtKB-KW"/>
</dbReference>
<dbReference type="EMBL" id="JASAOK010000055">
    <property type="protein sequence ID" value="KAK6206413.1"/>
    <property type="molecule type" value="Genomic_DNA"/>
</dbReference>
<dbReference type="Proteomes" id="UP001327957">
    <property type="component" value="Unassembled WGS sequence"/>
</dbReference>
<accession>A0AAV9SSF9</accession>
<dbReference type="PANTHER" id="PTHR13789:SF261">
    <property type="entry name" value="HYDROXYLASE, PUTATIVE (AFU_ORTHOLOGUE AFUA_7G00590)-RELATED"/>
    <property type="match status" value="1"/>
</dbReference>
<sequence length="419" mass="45724">MDSHAPLKVVIVGAGIGGLMAACALREAGQDVEVGDASVYEQSQMVNERGAAIALQPNSTTLLRRYGLEPEDFGATTMENMTMMDGGSLDVMQEITDKVKEATLSEQRAQKCYFIHRVDLHSTLRDKATEQGAVLHAGCEITSVDEAATTVTLGNGTTVKADVILGADGVHSRTRKVVFGESYQEQPSALSCFRFLIRTQNLLDDPETRIFVEKPGSMMDLVGPDRRIILYPCSQGEYLNVLPIVPRRLAEAPGLKKENLLSAFSAFASPVQRMLEKADEAGVTVWPLFDMDLLPIWTKNSVALLGDAAHPFTPFLAQGAASAVEDAVSLAVMLPLGTTPGQVPGRLQLYERCRKARVDRIQELSRVRGRDASGERGKPPTGNEIFSFAMYCKQHDEYVHSAKFLEAFDVPFIPMPPPP</sequence>
<dbReference type="SUPFAM" id="SSF54373">
    <property type="entry name" value="FAD-linked reductases, C-terminal domain"/>
    <property type="match status" value="1"/>
</dbReference>
<evidence type="ECO:0000259" key="6">
    <source>
        <dbReference type="Pfam" id="PF01494"/>
    </source>
</evidence>
<dbReference type="GO" id="GO:0071949">
    <property type="term" value="F:FAD binding"/>
    <property type="evidence" value="ECO:0007669"/>
    <property type="project" value="InterPro"/>
</dbReference>
<feature type="domain" description="FAD-binding" evidence="6">
    <location>
        <begin position="8"/>
        <end position="362"/>
    </location>
</feature>
<dbReference type="PRINTS" id="PR00420">
    <property type="entry name" value="RNGMNOXGNASE"/>
</dbReference>
<comment type="similarity">
    <text evidence="1">Belongs to the paxM FAD-dependent monooxygenase family.</text>
</comment>
<evidence type="ECO:0000256" key="5">
    <source>
        <dbReference type="ARBA" id="ARBA00023033"/>
    </source>
</evidence>
<dbReference type="InterPro" id="IPR002938">
    <property type="entry name" value="FAD-bd"/>
</dbReference>
<keyword evidence="3" id="KW-0274">FAD</keyword>
<proteinExistence type="inferred from homology"/>
<dbReference type="Pfam" id="PF01494">
    <property type="entry name" value="FAD_binding_3"/>
    <property type="match status" value="1"/>
</dbReference>
<dbReference type="InterPro" id="IPR050493">
    <property type="entry name" value="FAD-dep_Monooxygenase_BioMet"/>
</dbReference>
<dbReference type="AlphaFoldDB" id="A0AAV9SSF9"/>
<evidence type="ECO:0000256" key="2">
    <source>
        <dbReference type="ARBA" id="ARBA00022630"/>
    </source>
</evidence>
<reference evidence="7 8" key="1">
    <citation type="submission" date="2023-04" db="EMBL/GenBank/DDBJ databases">
        <title>Colletotrichum tabacum stain YC1 causing leaf anthracnose on Nicotiana tabacum(L.) cv.</title>
        <authorList>
            <person name="Ji Z."/>
            <person name="Wang M."/>
            <person name="Zhang J."/>
            <person name="Wang N."/>
            <person name="Zhou Z."/>
        </authorList>
    </citation>
    <scope>NUCLEOTIDE SEQUENCE [LARGE SCALE GENOMIC DNA]</scope>
    <source>
        <strain evidence="7 8">YC1</strain>
    </source>
</reference>
<dbReference type="SUPFAM" id="SSF51905">
    <property type="entry name" value="FAD/NAD(P)-binding domain"/>
    <property type="match status" value="1"/>
</dbReference>
<evidence type="ECO:0000313" key="7">
    <source>
        <dbReference type="EMBL" id="KAK6206413.1"/>
    </source>
</evidence>
<keyword evidence="5" id="KW-0503">Monooxygenase</keyword>
<keyword evidence="4" id="KW-0560">Oxidoreductase</keyword>
<evidence type="ECO:0000256" key="4">
    <source>
        <dbReference type="ARBA" id="ARBA00023002"/>
    </source>
</evidence>
<dbReference type="InterPro" id="IPR036188">
    <property type="entry name" value="FAD/NAD-bd_sf"/>
</dbReference>
<keyword evidence="8" id="KW-1185">Reference proteome</keyword>
<keyword evidence="2" id="KW-0285">Flavoprotein</keyword>
<evidence type="ECO:0000313" key="8">
    <source>
        <dbReference type="Proteomes" id="UP001327957"/>
    </source>
</evidence>
<protein>
    <submittedName>
        <fullName evidence="7">FAD binding domain-containing protein</fullName>
    </submittedName>
</protein>
<name>A0AAV9SSF9_9PEZI</name>